<keyword evidence="2" id="KW-1185">Reference proteome</keyword>
<reference evidence="1 2" key="1">
    <citation type="submission" date="2021-06" db="EMBL/GenBank/DDBJ databases">
        <authorList>
            <person name="Kallberg Y."/>
            <person name="Tangrot J."/>
            <person name="Rosling A."/>
        </authorList>
    </citation>
    <scope>NUCLEOTIDE SEQUENCE [LARGE SCALE GENOMIC DNA]</scope>
    <source>
        <strain evidence="1 2">120-4 pot B 10/14</strain>
    </source>
</reference>
<proteinExistence type="predicted"/>
<protein>
    <submittedName>
        <fullName evidence="1">27949_t:CDS:1</fullName>
    </submittedName>
</protein>
<comment type="caution">
    <text evidence="1">The sequence shown here is derived from an EMBL/GenBank/DDBJ whole genome shotgun (WGS) entry which is preliminary data.</text>
</comment>
<gene>
    <name evidence="1" type="ORF">GMARGA_LOCUS38719</name>
</gene>
<evidence type="ECO:0000313" key="1">
    <source>
        <dbReference type="EMBL" id="CAG8847532.1"/>
    </source>
</evidence>
<evidence type="ECO:0000313" key="2">
    <source>
        <dbReference type="Proteomes" id="UP000789901"/>
    </source>
</evidence>
<sequence length="141" mass="16512">FNKQIYYQLQKKRSRKQGLIWDYYNEDVDPVTKIKTDICKVIVKKGNKEVECEKEVTYDNSTSNMWTHLSLIHGIIRPSKVAKLMIFTKEKTNQSTLESIFQNASNNPKRKKEKDQALAKFIIYNSQPLTILSSQKFIAFC</sequence>
<organism evidence="1 2">
    <name type="scientific">Gigaspora margarita</name>
    <dbReference type="NCBI Taxonomy" id="4874"/>
    <lineage>
        <taxon>Eukaryota</taxon>
        <taxon>Fungi</taxon>
        <taxon>Fungi incertae sedis</taxon>
        <taxon>Mucoromycota</taxon>
        <taxon>Glomeromycotina</taxon>
        <taxon>Glomeromycetes</taxon>
        <taxon>Diversisporales</taxon>
        <taxon>Gigasporaceae</taxon>
        <taxon>Gigaspora</taxon>
    </lineage>
</organism>
<feature type="non-terminal residue" evidence="1">
    <location>
        <position position="1"/>
    </location>
</feature>
<accession>A0ABN7X664</accession>
<dbReference type="Proteomes" id="UP000789901">
    <property type="component" value="Unassembled WGS sequence"/>
</dbReference>
<name>A0ABN7X664_GIGMA</name>
<dbReference type="EMBL" id="CAJVQB010088095">
    <property type="protein sequence ID" value="CAG8847532.1"/>
    <property type="molecule type" value="Genomic_DNA"/>
</dbReference>